<protein>
    <submittedName>
        <fullName evidence="5">NAD-dependent succinate-semialdehyde dehydrogenase</fullName>
    </submittedName>
</protein>
<dbReference type="InterPro" id="IPR047110">
    <property type="entry name" value="GABD/Sad-like"/>
</dbReference>
<sequence length="455" mass="48567">MSFQSHNPANGELLGNYPEHDKAETERRLQSVWEGWQTWSRKPVADRCAFLLRLADLLEERAVDYGRLITLEMGKPLPEAIGEVKKAASGARHFAAAADDYLKPEAIAGTPAQIHYQSIGPIFGIMPWNLPFWQVLRFFIPAALIGNTVLVKHAETVQGSAEALEQLIRDAGGPEGLYVNLAIQRDAAAAVIADPRIRAVTVTGSVAAGRAVAAEAGRHGKKVVLELGGSDPFVVLEDADLAKAVQLGVVSRFSNNAQSCIAAKRFLVAEPLMEAFTKAFVEQAAALPMGDPMVEGIKLGPLARADLRDNVHRQVQAAVEAGARVLTGGEPTAGAGNFYPPTVLVDLPFTAPIAAEEFFGPVAMIFSFKTEDDAIRLANASEFGLGAAVWSRDLDRARNVAAQLEAGAVFINDFVRSDPRAPFGGVKASGFGRELGELGARELSNAKLVWGGVEA</sequence>
<dbReference type="InterPro" id="IPR016162">
    <property type="entry name" value="Ald_DH_N"/>
</dbReference>
<evidence type="ECO:0000313" key="6">
    <source>
        <dbReference type="Proteomes" id="UP000721844"/>
    </source>
</evidence>
<dbReference type="Pfam" id="PF00171">
    <property type="entry name" value="Aldedh"/>
    <property type="match status" value="1"/>
</dbReference>
<dbReference type="Proteomes" id="UP000721844">
    <property type="component" value="Unassembled WGS sequence"/>
</dbReference>
<keyword evidence="2" id="KW-0521">NADP</keyword>
<name>A0A964E4E0_9PROT</name>
<accession>A0A964E4E0</accession>
<comment type="similarity">
    <text evidence="1">Belongs to the aldehyde dehydrogenase family.</text>
</comment>
<feature type="domain" description="Aldehyde dehydrogenase" evidence="4">
    <location>
        <begin position="3"/>
        <end position="449"/>
    </location>
</feature>
<dbReference type="GO" id="GO:0004777">
    <property type="term" value="F:succinate-semialdehyde dehydrogenase (NAD+) activity"/>
    <property type="evidence" value="ECO:0007669"/>
    <property type="project" value="TreeGrafter"/>
</dbReference>
<evidence type="ECO:0000256" key="1">
    <source>
        <dbReference type="ARBA" id="ARBA00009986"/>
    </source>
</evidence>
<dbReference type="RefSeq" id="WP_227308042.1">
    <property type="nucleotide sequence ID" value="NZ_JAESVA010000004.1"/>
</dbReference>
<dbReference type="Gene3D" id="3.40.309.10">
    <property type="entry name" value="Aldehyde Dehydrogenase, Chain A, domain 2"/>
    <property type="match status" value="1"/>
</dbReference>
<dbReference type="InterPro" id="IPR015590">
    <property type="entry name" value="Aldehyde_DH_dom"/>
</dbReference>
<dbReference type="CDD" id="cd07100">
    <property type="entry name" value="ALDH_SSADH1_GabD1"/>
    <property type="match status" value="1"/>
</dbReference>
<proteinExistence type="inferred from homology"/>
<dbReference type="PANTHER" id="PTHR43217:SF1">
    <property type="entry name" value="SUCCINATE SEMIALDEHYDE DEHYDROGENASE [NAD(P)+] SAD"/>
    <property type="match status" value="1"/>
</dbReference>
<dbReference type="FunFam" id="3.40.309.10:FF:000010">
    <property type="entry name" value="Gamma-aminobutyraldehyde dehydrogenase"/>
    <property type="match status" value="1"/>
</dbReference>
<dbReference type="InterPro" id="IPR016163">
    <property type="entry name" value="Ald_DH_C"/>
</dbReference>
<dbReference type="InterPro" id="IPR044148">
    <property type="entry name" value="ALDH_GabD1-like"/>
</dbReference>
<keyword evidence="6" id="KW-1185">Reference proteome</keyword>
<dbReference type="PANTHER" id="PTHR43217">
    <property type="entry name" value="SUCCINATE SEMIALDEHYDE DEHYDROGENASE [NAD(P)+] SAD"/>
    <property type="match status" value="1"/>
</dbReference>
<dbReference type="Gene3D" id="3.40.605.10">
    <property type="entry name" value="Aldehyde Dehydrogenase, Chain A, domain 1"/>
    <property type="match status" value="1"/>
</dbReference>
<dbReference type="AlphaFoldDB" id="A0A964E4E0"/>
<gene>
    <name evidence="5" type="ORF">ACELLULO517_14070</name>
</gene>
<dbReference type="SUPFAM" id="SSF53720">
    <property type="entry name" value="ALDH-like"/>
    <property type="match status" value="1"/>
</dbReference>
<evidence type="ECO:0000259" key="4">
    <source>
        <dbReference type="Pfam" id="PF00171"/>
    </source>
</evidence>
<evidence type="ECO:0000256" key="3">
    <source>
        <dbReference type="ARBA" id="ARBA00023002"/>
    </source>
</evidence>
<reference evidence="5 6" key="1">
    <citation type="journal article" date="2021" name="Microorganisms">
        <title>Acidisoma silvae sp. nov. and Acidisomacellulosilytica sp. nov., Two Acidophilic Bacteria Isolated from Decaying Wood, Hydrolyzing Cellulose and Producing Poly-3-hydroxybutyrate.</title>
        <authorList>
            <person name="Mieszkin S."/>
            <person name="Pouder E."/>
            <person name="Uroz S."/>
            <person name="Simon-Colin C."/>
            <person name="Alain K."/>
        </authorList>
    </citation>
    <scope>NUCLEOTIDE SEQUENCE [LARGE SCALE GENOMIC DNA]</scope>
    <source>
        <strain evidence="5 6">HW T5.17</strain>
    </source>
</reference>
<evidence type="ECO:0000256" key="2">
    <source>
        <dbReference type="ARBA" id="ARBA00022857"/>
    </source>
</evidence>
<dbReference type="GO" id="GO:0004030">
    <property type="term" value="F:aldehyde dehydrogenase [NAD(P)+] activity"/>
    <property type="evidence" value="ECO:0007669"/>
    <property type="project" value="InterPro"/>
</dbReference>
<dbReference type="InterPro" id="IPR016161">
    <property type="entry name" value="Ald_DH/histidinol_DH"/>
</dbReference>
<evidence type="ECO:0000313" key="5">
    <source>
        <dbReference type="EMBL" id="MCB8881371.1"/>
    </source>
</evidence>
<organism evidence="5 6">
    <name type="scientific">Acidisoma cellulosilyticum</name>
    <dbReference type="NCBI Taxonomy" id="2802395"/>
    <lineage>
        <taxon>Bacteria</taxon>
        <taxon>Pseudomonadati</taxon>
        <taxon>Pseudomonadota</taxon>
        <taxon>Alphaproteobacteria</taxon>
        <taxon>Acetobacterales</taxon>
        <taxon>Acidocellaceae</taxon>
        <taxon>Acidisoma</taxon>
    </lineage>
</organism>
<comment type="caution">
    <text evidence="5">The sequence shown here is derived from an EMBL/GenBank/DDBJ whole genome shotgun (WGS) entry which is preliminary data.</text>
</comment>
<keyword evidence="3" id="KW-0560">Oxidoreductase</keyword>
<dbReference type="EMBL" id="JAESVA010000004">
    <property type="protein sequence ID" value="MCB8881371.1"/>
    <property type="molecule type" value="Genomic_DNA"/>
</dbReference>